<evidence type="ECO:0000259" key="1">
    <source>
        <dbReference type="Pfam" id="PF03235"/>
    </source>
</evidence>
<accession>A0ABY0QRG4</accession>
<dbReference type="PANTHER" id="PTHR37292:SF2">
    <property type="entry name" value="DUF262 DOMAIN-CONTAINING PROTEIN"/>
    <property type="match status" value="1"/>
</dbReference>
<sequence length="567" mass="66545">MAIWKTYRVADAVTEIDEEKFVLPVIQRSLVWTEDKMELLFDTLLKGDSFGGVMVIEEEKETKPLFNYRPFTKDGNFILSRQIDSLKQQQFFVIDGQQRLQTFYIGLKGTINGKVLYFDLFSDYNLEYEFKFEKDENKLPKISKENIDRKIPEHFWYPVKTLLEKLRNTGKYKQVVKEIIDKQGITDDLKKDHIEENILSFYENVLNSETLGISKVVINKSLPEIENRQRIVELFRRLNDGGTRLSSFDLVASILKGFSWEMEGFLKEMLEKYQDIGLTQDNLIKLIFLLQDNHNKEMASIEATDAEFAINNRERIKATIKSLKDFLECSKTYDYYKEGNRSFIPLFFISYHLFHKDIDNNALTNYFNNYETGNADFPLMKRWLYHSLINGVFRSKGAGWIPYKTGIKKILEAIKTHKNKVFPIAELFQVYITHPITFTTTYTSGNLDQLDNSFVYYLMYDRARTTRTNDIDHIMPKNILETNGVDWGKINSIKNFQLLDFGTNRGAKNGKPFKEWVDNPEYVKDKSAYVTLHLIPTDETLWTEDKFEYFIEARTTLIISKLTTYAS</sequence>
<organism evidence="2 3">
    <name type="scientific">Chryseobacterium taihuense</name>
    <dbReference type="NCBI Taxonomy" id="1141221"/>
    <lineage>
        <taxon>Bacteria</taxon>
        <taxon>Pseudomonadati</taxon>
        <taxon>Bacteroidota</taxon>
        <taxon>Flavobacteriia</taxon>
        <taxon>Flavobacteriales</taxon>
        <taxon>Weeksellaceae</taxon>
        <taxon>Chryseobacterium group</taxon>
        <taxon>Chryseobacterium</taxon>
    </lineage>
</organism>
<proteinExistence type="predicted"/>
<dbReference type="InterPro" id="IPR004919">
    <property type="entry name" value="GmrSD_N"/>
</dbReference>
<dbReference type="Proteomes" id="UP000199242">
    <property type="component" value="Unassembled WGS sequence"/>
</dbReference>
<dbReference type="PANTHER" id="PTHR37292">
    <property type="entry name" value="VNG6097C"/>
    <property type="match status" value="1"/>
</dbReference>
<protein>
    <recommendedName>
        <fullName evidence="1">GmrSD restriction endonucleases N-terminal domain-containing protein</fullName>
    </recommendedName>
</protein>
<reference evidence="2 3" key="1">
    <citation type="submission" date="2016-10" db="EMBL/GenBank/DDBJ databases">
        <authorList>
            <person name="Varghese N."/>
            <person name="Submissions S."/>
        </authorList>
    </citation>
    <scope>NUCLEOTIDE SEQUENCE [LARGE SCALE GENOMIC DNA]</scope>
    <source>
        <strain evidence="2 3">CGMCC 1.10941</strain>
    </source>
</reference>
<comment type="caution">
    <text evidence="2">The sequence shown here is derived from an EMBL/GenBank/DDBJ whole genome shotgun (WGS) entry which is preliminary data.</text>
</comment>
<feature type="domain" description="GmrSD restriction endonucleases N-terminal" evidence="1">
    <location>
        <begin position="14"/>
        <end position="255"/>
    </location>
</feature>
<gene>
    <name evidence="2" type="ORF">SAMN05216273_103123</name>
</gene>
<dbReference type="EMBL" id="FNHD01000003">
    <property type="protein sequence ID" value="SDL61185.1"/>
    <property type="molecule type" value="Genomic_DNA"/>
</dbReference>
<evidence type="ECO:0000313" key="2">
    <source>
        <dbReference type="EMBL" id="SDL61185.1"/>
    </source>
</evidence>
<name>A0ABY0QRG4_9FLAO</name>
<evidence type="ECO:0000313" key="3">
    <source>
        <dbReference type="Proteomes" id="UP000199242"/>
    </source>
</evidence>
<keyword evidence="3" id="KW-1185">Reference proteome</keyword>
<dbReference type="Pfam" id="PF03235">
    <property type="entry name" value="GmrSD_N"/>
    <property type="match status" value="1"/>
</dbReference>
<dbReference type="RefSeq" id="WP_089742101.1">
    <property type="nucleotide sequence ID" value="NZ_FNHD01000003.1"/>
</dbReference>